<comment type="caution">
    <text evidence="1">The sequence shown here is derived from an EMBL/GenBank/DDBJ whole genome shotgun (WGS) entry which is preliminary data.</text>
</comment>
<dbReference type="SUPFAM" id="SSF49899">
    <property type="entry name" value="Concanavalin A-like lectins/glucanases"/>
    <property type="match status" value="1"/>
</dbReference>
<dbReference type="AlphaFoldDB" id="A0AAE0KXT2"/>
<dbReference type="Gene3D" id="2.60.120.200">
    <property type="match status" value="1"/>
</dbReference>
<sequence>MLLGYTLDQSTITTTIYWGSHYLPPGCYVKTLSSGLGGTQLFVNPLTSTYFRGNSNVIPLCLRSNQVSKLSSAPVDVLCWANFRRDSTILLTSDDAEGNFDAMPVWSVRAVVRPYSVSNNDIGRDRPIVFKRTSSTDDQYSFFLSYASESLFKVGFHDDEGTVHYASSFEMNMDHGSQWVTVEGAFDGNLLYILINGQLQGQALAPSSPHFGKGDLNIGCVQSAHGGTDSFDGDISSVEIWASSTSLMSQWVFDDRTYISSDGLLVDATNNKNDASVTGIDFTCGEGPTSVPRLASYSGFIDL</sequence>
<gene>
    <name evidence="1" type="ORF">CYMTET_26572</name>
</gene>
<organism evidence="1 2">
    <name type="scientific">Cymbomonas tetramitiformis</name>
    <dbReference type="NCBI Taxonomy" id="36881"/>
    <lineage>
        <taxon>Eukaryota</taxon>
        <taxon>Viridiplantae</taxon>
        <taxon>Chlorophyta</taxon>
        <taxon>Pyramimonadophyceae</taxon>
        <taxon>Pyramimonadales</taxon>
        <taxon>Pyramimonadaceae</taxon>
        <taxon>Cymbomonas</taxon>
    </lineage>
</organism>
<name>A0AAE0KXT2_9CHLO</name>
<dbReference type="InterPro" id="IPR013320">
    <property type="entry name" value="ConA-like_dom_sf"/>
</dbReference>
<dbReference type="Proteomes" id="UP001190700">
    <property type="component" value="Unassembled WGS sequence"/>
</dbReference>
<dbReference type="EMBL" id="LGRX02014400">
    <property type="protein sequence ID" value="KAK3264706.1"/>
    <property type="molecule type" value="Genomic_DNA"/>
</dbReference>
<reference evidence="1 2" key="1">
    <citation type="journal article" date="2015" name="Genome Biol. Evol.">
        <title>Comparative Genomics of a Bacterivorous Green Alga Reveals Evolutionary Causalities and Consequences of Phago-Mixotrophic Mode of Nutrition.</title>
        <authorList>
            <person name="Burns J.A."/>
            <person name="Paasch A."/>
            <person name="Narechania A."/>
            <person name="Kim E."/>
        </authorList>
    </citation>
    <scope>NUCLEOTIDE SEQUENCE [LARGE SCALE GENOMIC DNA]</scope>
    <source>
        <strain evidence="1 2">PLY_AMNH</strain>
    </source>
</reference>
<keyword evidence="2" id="KW-1185">Reference proteome</keyword>
<protein>
    <submittedName>
        <fullName evidence="1">Uncharacterized protein</fullName>
    </submittedName>
</protein>
<evidence type="ECO:0000313" key="1">
    <source>
        <dbReference type="EMBL" id="KAK3264706.1"/>
    </source>
</evidence>
<proteinExistence type="predicted"/>
<accession>A0AAE0KXT2</accession>
<evidence type="ECO:0000313" key="2">
    <source>
        <dbReference type="Proteomes" id="UP001190700"/>
    </source>
</evidence>
<dbReference type="Pfam" id="PF13385">
    <property type="entry name" value="Laminin_G_3"/>
    <property type="match status" value="1"/>
</dbReference>